<dbReference type="PANTHER" id="PTHR16201">
    <property type="entry name" value="SEVEN TRANSMEMBRANE PROTEIN 1-RELATED"/>
    <property type="match status" value="1"/>
</dbReference>
<evidence type="ECO:0000256" key="2">
    <source>
        <dbReference type="ARBA" id="ARBA00022692"/>
    </source>
</evidence>
<accession>A0A2Z7BHL2</accession>
<feature type="transmembrane region" description="Helical" evidence="5">
    <location>
        <begin position="98"/>
        <end position="121"/>
    </location>
</feature>
<dbReference type="InterPro" id="IPR006603">
    <property type="entry name" value="PQ-loop_rpt"/>
</dbReference>
<dbReference type="PANTHER" id="PTHR16201:SF44">
    <property type="entry name" value="SEVEN TRANSMEMBRANE PROTEIN 1"/>
    <property type="match status" value="1"/>
</dbReference>
<dbReference type="FunFam" id="1.20.1280.290:FF:000019">
    <property type="entry name" value="PQ-loop repeat family protein / transmembrane family protein"/>
    <property type="match status" value="1"/>
</dbReference>
<feature type="transmembrane region" description="Helical" evidence="5">
    <location>
        <begin position="335"/>
        <end position="353"/>
    </location>
</feature>
<dbReference type="SMART" id="SM00679">
    <property type="entry name" value="CTNS"/>
    <property type="match status" value="2"/>
</dbReference>
<evidence type="ECO:0000313" key="7">
    <source>
        <dbReference type="Proteomes" id="UP000250235"/>
    </source>
</evidence>
<name>A0A2Z7BHL2_9LAMI</name>
<protein>
    <recommendedName>
        <fullName evidence="8">PQ-loop repeat family protein / transmembrane family protein</fullName>
    </recommendedName>
</protein>
<dbReference type="EMBL" id="KV005645">
    <property type="protein sequence ID" value="KZV33933.1"/>
    <property type="molecule type" value="Genomic_DNA"/>
</dbReference>
<evidence type="ECO:0008006" key="8">
    <source>
        <dbReference type="Google" id="ProtNLM"/>
    </source>
</evidence>
<evidence type="ECO:0000256" key="4">
    <source>
        <dbReference type="ARBA" id="ARBA00023136"/>
    </source>
</evidence>
<dbReference type="GO" id="GO:0016020">
    <property type="term" value="C:membrane"/>
    <property type="evidence" value="ECO:0007669"/>
    <property type="project" value="UniProtKB-SubCell"/>
</dbReference>
<feature type="transmembrane region" description="Helical" evidence="5">
    <location>
        <begin position="65"/>
        <end position="86"/>
    </location>
</feature>
<evidence type="ECO:0000313" key="6">
    <source>
        <dbReference type="EMBL" id="KZV33933.1"/>
    </source>
</evidence>
<dbReference type="OrthoDB" id="8048523at2759"/>
<keyword evidence="7" id="KW-1185">Reference proteome</keyword>
<comment type="subcellular location">
    <subcellularLocation>
        <location evidence="1">Membrane</location>
        <topology evidence="1">Multi-pass membrane protein</topology>
    </subcellularLocation>
</comment>
<dbReference type="Proteomes" id="UP000250235">
    <property type="component" value="Unassembled WGS sequence"/>
</dbReference>
<sequence length="383" mass="42268">MGLLKSESVICPIDQKCAQWARKYLGYCICSTRDEISLALGVISVLSWCVAEVPQIITNYKKKSAHGLSTTFLLTWIIGDLFNLFGCMLEPATLPTQYYIAVLYTATTSMLSTQAVYYGYIYPRLKSKKRRHEASQGADDQKSEYSYGVNAEQVNNVEKCRNAPSSPIPFPNSSQCSSDEDEWYLMSARSLSVSHTTAGSFPAQRTPTSDAEQQGLKEPLLGEVKPVPSESSPKPKTLFCVAFLVVFFLGSFNQNLSGIHEMKLKSPTGGMVFHIRRQLLNAKEIRVSTQGTMAAESHGIGSYLGWGMTAIYLGGRLPQICLNIRRGSAEGLNPLMFVFALVGNATYVASILVKSLDWLKLRPNMPWLVDAGGCMLLDIFVSF</sequence>
<proteinExistence type="predicted"/>
<keyword evidence="2 5" id="KW-0812">Transmembrane</keyword>
<reference evidence="6 7" key="1">
    <citation type="journal article" date="2015" name="Proc. Natl. Acad. Sci. U.S.A.">
        <title>The resurrection genome of Boea hygrometrica: A blueprint for survival of dehydration.</title>
        <authorList>
            <person name="Xiao L."/>
            <person name="Yang G."/>
            <person name="Zhang L."/>
            <person name="Yang X."/>
            <person name="Zhao S."/>
            <person name="Ji Z."/>
            <person name="Zhou Q."/>
            <person name="Hu M."/>
            <person name="Wang Y."/>
            <person name="Chen M."/>
            <person name="Xu Y."/>
            <person name="Jin H."/>
            <person name="Xiao X."/>
            <person name="Hu G."/>
            <person name="Bao F."/>
            <person name="Hu Y."/>
            <person name="Wan P."/>
            <person name="Li L."/>
            <person name="Deng X."/>
            <person name="Kuang T."/>
            <person name="Xiang C."/>
            <person name="Zhu J.K."/>
            <person name="Oliver M.J."/>
            <person name="He Y."/>
        </authorList>
    </citation>
    <scope>NUCLEOTIDE SEQUENCE [LARGE SCALE GENOMIC DNA]</scope>
    <source>
        <strain evidence="7">cv. XS01</strain>
    </source>
</reference>
<dbReference type="Pfam" id="PF04193">
    <property type="entry name" value="PQ-loop"/>
    <property type="match status" value="2"/>
</dbReference>
<evidence type="ECO:0000256" key="1">
    <source>
        <dbReference type="ARBA" id="ARBA00004141"/>
    </source>
</evidence>
<dbReference type="Gene3D" id="1.20.1280.290">
    <property type="match status" value="2"/>
</dbReference>
<dbReference type="AlphaFoldDB" id="A0A2Z7BHL2"/>
<dbReference type="FunFam" id="1.20.1280.290:FF:000012">
    <property type="entry name" value="Vacuolar membrane PQ loop repeat protein"/>
    <property type="match status" value="1"/>
</dbReference>
<gene>
    <name evidence="6" type="ORF">F511_04158</name>
</gene>
<keyword evidence="4 5" id="KW-0472">Membrane</keyword>
<evidence type="ECO:0000256" key="3">
    <source>
        <dbReference type="ARBA" id="ARBA00022989"/>
    </source>
</evidence>
<keyword evidence="3 5" id="KW-1133">Transmembrane helix</keyword>
<evidence type="ECO:0000256" key="5">
    <source>
        <dbReference type="SAM" id="Phobius"/>
    </source>
</evidence>
<dbReference type="InterPro" id="IPR051415">
    <property type="entry name" value="LAAT-1"/>
</dbReference>
<organism evidence="6 7">
    <name type="scientific">Dorcoceras hygrometricum</name>
    <dbReference type="NCBI Taxonomy" id="472368"/>
    <lineage>
        <taxon>Eukaryota</taxon>
        <taxon>Viridiplantae</taxon>
        <taxon>Streptophyta</taxon>
        <taxon>Embryophyta</taxon>
        <taxon>Tracheophyta</taxon>
        <taxon>Spermatophyta</taxon>
        <taxon>Magnoliopsida</taxon>
        <taxon>eudicotyledons</taxon>
        <taxon>Gunneridae</taxon>
        <taxon>Pentapetalae</taxon>
        <taxon>asterids</taxon>
        <taxon>lamiids</taxon>
        <taxon>Lamiales</taxon>
        <taxon>Gesneriaceae</taxon>
        <taxon>Didymocarpoideae</taxon>
        <taxon>Trichosporeae</taxon>
        <taxon>Loxocarpinae</taxon>
        <taxon>Dorcoceras</taxon>
    </lineage>
</organism>